<dbReference type="PROSITE" id="PS00166">
    <property type="entry name" value="ENOYL_COA_HYDRATASE"/>
    <property type="match status" value="1"/>
</dbReference>
<evidence type="ECO:0000313" key="4">
    <source>
        <dbReference type="Proteomes" id="UP000503162"/>
    </source>
</evidence>
<dbReference type="Pfam" id="PF00378">
    <property type="entry name" value="ECH_1"/>
    <property type="match status" value="1"/>
</dbReference>
<dbReference type="InterPro" id="IPR029045">
    <property type="entry name" value="ClpP/crotonase-like_dom_sf"/>
</dbReference>
<dbReference type="CDD" id="cd06558">
    <property type="entry name" value="crotonase-like"/>
    <property type="match status" value="1"/>
</dbReference>
<dbReference type="Gene3D" id="3.90.226.10">
    <property type="entry name" value="2-enoyl-CoA Hydratase, Chain A, domain 1"/>
    <property type="match status" value="1"/>
</dbReference>
<dbReference type="EMBL" id="CP049989">
    <property type="protein sequence ID" value="QIM50802.1"/>
    <property type="molecule type" value="Genomic_DNA"/>
</dbReference>
<gene>
    <name evidence="3" type="ORF">G9Q37_00995</name>
</gene>
<keyword evidence="4" id="KW-1185">Reference proteome</keyword>
<sequence length="260" mass="27698">MSDSVVVTEVRNRSLWIRLNRPDAMNSLTPEVLQAIDTALDQALERADVMTVVLTGTGRAFCAGADLKYVRGQLGEHGTSAFLAGVLRTMNRLDRFPKPVIAALNGITLAGGLELVLCCDLVIAAQSAKIGDAHANYGLLPGGGGSVRLPRVIGPTRAKYLLYTGEFVSAEDMREAGLVNQVVDDAQLAAATQKVADTIATKSPLGLQRMKALVDDGLDQPEDTALRLELLASEVHAFSADLQEGLEAFQGKRAPRFTGK</sequence>
<dbReference type="PANTHER" id="PTHR11941:SF54">
    <property type="entry name" value="ENOYL-COA HYDRATASE, MITOCHONDRIAL"/>
    <property type="match status" value="1"/>
</dbReference>
<dbReference type="AlphaFoldDB" id="A0A6G8ICC7"/>
<name>A0A6G8ICC7_9BURK</name>
<organism evidence="3 4">
    <name type="scientific">Hydrogenophaga crocea</name>
    <dbReference type="NCBI Taxonomy" id="2716225"/>
    <lineage>
        <taxon>Bacteria</taxon>
        <taxon>Pseudomonadati</taxon>
        <taxon>Pseudomonadota</taxon>
        <taxon>Betaproteobacteria</taxon>
        <taxon>Burkholderiales</taxon>
        <taxon>Comamonadaceae</taxon>
        <taxon>Hydrogenophaga</taxon>
    </lineage>
</organism>
<evidence type="ECO:0000256" key="1">
    <source>
        <dbReference type="ARBA" id="ARBA00005254"/>
    </source>
</evidence>
<dbReference type="GO" id="GO:0016853">
    <property type="term" value="F:isomerase activity"/>
    <property type="evidence" value="ECO:0007669"/>
    <property type="project" value="UniProtKB-KW"/>
</dbReference>
<dbReference type="GO" id="GO:0006635">
    <property type="term" value="P:fatty acid beta-oxidation"/>
    <property type="evidence" value="ECO:0007669"/>
    <property type="project" value="TreeGrafter"/>
</dbReference>
<keyword evidence="3" id="KW-0413">Isomerase</keyword>
<dbReference type="InterPro" id="IPR018376">
    <property type="entry name" value="Enoyl-CoA_hyd/isom_CS"/>
</dbReference>
<proteinExistence type="inferred from homology"/>
<dbReference type="InterPro" id="IPR001753">
    <property type="entry name" value="Enoyl-CoA_hydra/iso"/>
</dbReference>
<comment type="similarity">
    <text evidence="1 2">Belongs to the enoyl-CoA hydratase/isomerase family.</text>
</comment>
<dbReference type="SUPFAM" id="SSF52096">
    <property type="entry name" value="ClpP/crotonase"/>
    <property type="match status" value="1"/>
</dbReference>
<accession>A0A6G8ICC7</accession>
<evidence type="ECO:0000256" key="2">
    <source>
        <dbReference type="RuleBase" id="RU003707"/>
    </source>
</evidence>
<protein>
    <submittedName>
        <fullName evidence="3">Enoyl-CoA hydratase/isomerase family protein</fullName>
    </submittedName>
</protein>
<reference evidence="3 4" key="1">
    <citation type="submission" date="2020-03" db="EMBL/GenBank/DDBJ databases">
        <title>Hydrogenophaga sp. nov. isolated from cyanobacterial mat.</title>
        <authorList>
            <person name="Thorat V."/>
            <person name="Kirdat K."/>
            <person name="Tiwarekar B."/>
            <person name="Costa E.D."/>
            <person name="Yadav A."/>
        </authorList>
    </citation>
    <scope>NUCLEOTIDE SEQUENCE [LARGE SCALE GENOMIC DNA]</scope>
    <source>
        <strain evidence="3 4">BA0156</strain>
    </source>
</reference>
<dbReference type="PANTHER" id="PTHR11941">
    <property type="entry name" value="ENOYL-COA HYDRATASE-RELATED"/>
    <property type="match status" value="1"/>
</dbReference>
<dbReference type="RefSeq" id="WP_166223253.1">
    <property type="nucleotide sequence ID" value="NZ_CP049989.1"/>
</dbReference>
<evidence type="ECO:0000313" key="3">
    <source>
        <dbReference type="EMBL" id="QIM50802.1"/>
    </source>
</evidence>
<dbReference type="KEGG" id="hcz:G9Q37_00995"/>
<dbReference type="Proteomes" id="UP000503162">
    <property type="component" value="Chromosome"/>
</dbReference>